<dbReference type="GO" id="GO:0047429">
    <property type="term" value="F:nucleoside triphosphate diphosphatase activity"/>
    <property type="evidence" value="ECO:0007669"/>
    <property type="project" value="InterPro"/>
</dbReference>
<dbReference type="AlphaFoldDB" id="A0A940P549"/>
<dbReference type="Pfam" id="PF12643">
    <property type="entry name" value="MazG-like"/>
    <property type="match status" value="1"/>
</dbReference>
<dbReference type="Gene3D" id="1.10.287.1080">
    <property type="entry name" value="MazG-like"/>
    <property type="match status" value="1"/>
</dbReference>
<dbReference type="PANTHER" id="PTHR46523:SF1">
    <property type="entry name" value="DCTP PYROPHOSPHATASE 1"/>
    <property type="match status" value="1"/>
</dbReference>
<gene>
    <name evidence="1" type="ORF">I6N95_09350</name>
</gene>
<sequence>MEELLAAVNQFRDERNWRQFHNPKDLSLSLSLEASELLENFQWKTSEEAVATTLPNIKEELADVFIYGMMLATDLDLDLSEIILAKLVKNAEKYPIEASKGHKGKDGI</sequence>
<accession>A0A940P549</accession>
<protein>
    <submittedName>
        <fullName evidence="1">Nucleotide pyrophosphohydrolase</fullName>
    </submittedName>
</protein>
<dbReference type="EMBL" id="JAEEGA010000005">
    <property type="protein sequence ID" value="MBP1041210.1"/>
    <property type="molecule type" value="Genomic_DNA"/>
</dbReference>
<dbReference type="RefSeq" id="WP_209526939.1">
    <property type="nucleotide sequence ID" value="NZ_JAEEGA010000005.1"/>
</dbReference>
<dbReference type="InterPro" id="IPR025984">
    <property type="entry name" value="DCTPP"/>
</dbReference>
<dbReference type="InterPro" id="IPR052555">
    <property type="entry name" value="dCTP_Pyrophosphatase"/>
</dbReference>
<reference evidence="1" key="1">
    <citation type="submission" date="2020-12" db="EMBL/GenBank/DDBJ databases">
        <title>Vagococcus allomyrinae sp. nov. and Enterococcus lavae sp. nov., isolated from the larvae of Allomyrina dichotoma.</title>
        <authorList>
            <person name="Lee S.D."/>
        </authorList>
    </citation>
    <scope>NUCLEOTIDE SEQUENCE</scope>
    <source>
        <strain evidence="1">BWB3-3</strain>
    </source>
</reference>
<organism evidence="1 2">
    <name type="scientific">Vagococcus allomyrinae</name>
    <dbReference type="NCBI Taxonomy" id="2794353"/>
    <lineage>
        <taxon>Bacteria</taxon>
        <taxon>Bacillati</taxon>
        <taxon>Bacillota</taxon>
        <taxon>Bacilli</taxon>
        <taxon>Lactobacillales</taxon>
        <taxon>Enterococcaceae</taxon>
        <taxon>Vagococcus</taxon>
    </lineage>
</organism>
<keyword evidence="2" id="KW-1185">Reference proteome</keyword>
<dbReference type="GO" id="GO:0009143">
    <property type="term" value="P:nucleoside triphosphate catabolic process"/>
    <property type="evidence" value="ECO:0007669"/>
    <property type="project" value="InterPro"/>
</dbReference>
<comment type="caution">
    <text evidence="1">The sequence shown here is derived from an EMBL/GenBank/DDBJ whole genome shotgun (WGS) entry which is preliminary data.</text>
</comment>
<dbReference type="SUPFAM" id="SSF101386">
    <property type="entry name" value="all-alpha NTP pyrophosphatases"/>
    <property type="match status" value="1"/>
</dbReference>
<dbReference type="PIRSF" id="PIRSF029826">
    <property type="entry name" value="UCP029826_pph"/>
    <property type="match status" value="1"/>
</dbReference>
<evidence type="ECO:0000313" key="1">
    <source>
        <dbReference type="EMBL" id="MBP1041210.1"/>
    </source>
</evidence>
<dbReference type="Proteomes" id="UP000674938">
    <property type="component" value="Unassembled WGS sequence"/>
</dbReference>
<name>A0A940P549_9ENTE</name>
<evidence type="ECO:0000313" key="2">
    <source>
        <dbReference type="Proteomes" id="UP000674938"/>
    </source>
</evidence>
<proteinExistence type="predicted"/>
<dbReference type="PANTHER" id="PTHR46523">
    <property type="entry name" value="DCTP PYROPHOSPHATASE 1"/>
    <property type="match status" value="1"/>
</dbReference>